<dbReference type="EMBL" id="MU860525">
    <property type="protein sequence ID" value="KAK4233561.1"/>
    <property type="molecule type" value="Genomic_DNA"/>
</dbReference>
<dbReference type="Pfam" id="PF00134">
    <property type="entry name" value="Cyclin_N"/>
    <property type="match status" value="1"/>
</dbReference>
<dbReference type="Proteomes" id="UP001303760">
    <property type="component" value="Unassembled WGS sequence"/>
</dbReference>
<feature type="domain" description="Cyclin N-terminal" evidence="3">
    <location>
        <begin position="54"/>
        <end position="168"/>
    </location>
</feature>
<evidence type="ECO:0000259" key="3">
    <source>
        <dbReference type="Pfam" id="PF00134"/>
    </source>
</evidence>
<protein>
    <recommendedName>
        <fullName evidence="1">RNA polymerase II holoenzyme cyclin-like subunit</fullName>
    </recommendedName>
</protein>
<dbReference type="SUPFAM" id="SSF47954">
    <property type="entry name" value="Cyclin-like"/>
    <property type="match status" value="2"/>
</dbReference>
<name>A0AAN7C1X9_9PEZI</name>
<feature type="region of interest" description="Disordered" evidence="2">
    <location>
        <begin position="389"/>
        <end position="441"/>
    </location>
</feature>
<feature type="compositionally biased region" description="Basic residues" evidence="2">
    <location>
        <begin position="398"/>
        <end position="410"/>
    </location>
</feature>
<evidence type="ECO:0000313" key="4">
    <source>
        <dbReference type="EMBL" id="KAK4233561.1"/>
    </source>
</evidence>
<organism evidence="4 5">
    <name type="scientific">Achaetomium macrosporum</name>
    <dbReference type="NCBI Taxonomy" id="79813"/>
    <lineage>
        <taxon>Eukaryota</taxon>
        <taxon>Fungi</taxon>
        <taxon>Dikarya</taxon>
        <taxon>Ascomycota</taxon>
        <taxon>Pezizomycotina</taxon>
        <taxon>Sordariomycetes</taxon>
        <taxon>Sordariomycetidae</taxon>
        <taxon>Sordariales</taxon>
        <taxon>Chaetomiaceae</taxon>
        <taxon>Achaetomium</taxon>
    </lineage>
</organism>
<dbReference type="PANTHER" id="PTHR10026">
    <property type="entry name" value="CYCLIN"/>
    <property type="match status" value="1"/>
</dbReference>
<dbReference type="GO" id="GO:0016538">
    <property type="term" value="F:cyclin-dependent protein serine/threonine kinase regulator activity"/>
    <property type="evidence" value="ECO:0007669"/>
    <property type="project" value="InterPro"/>
</dbReference>
<reference evidence="4" key="2">
    <citation type="submission" date="2023-05" db="EMBL/GenBank/DDBJ databases">
        <authorList>
            <consortium name="Lawrence Berkeley National Laboratory"/>
            <person name="Steindorff A."/>
            <person name="Hensen N."/>
            <person name="Bonometti L."/>
            <person name="Westerberg I."/>
            <person name="Brannstrom I.O."/>
            <person name="Guillou S."/>
            <person name="Cros-Aarteil S."/>
            <person name="Calhoun S."/>
            <person name="Haridas S."/>
            <person name="Kuo A."/>
            <person name="Mondo S."/>
            <person name="Pangilinan J."/>
            <person name="Riley R."/>
            <person name="Labutti K."/>
            <person name="Andreopoulos B."/>
            <person name="Lipzen A."/>
            <person name="Chen C."/>
            <person name="Yanf M."/>
            <person name="Daum C."/>
            <person name="Ng V."/>
            <person name="Clum A."/>
            <person name="Ohm R."/>
            <person name="Martin F."/>
            <person name="Silar P."/>
            <person name="Natvig D."/>
            <person name="Lalanne C."/>
            <person name="Gautier V."/>
            <person name="Ament-Velasquez S.L."/>
            <person name="Kruys A."/>
            <person name="Hutchinson M.I."/>
            <person name="Powell A.J."/>
            <person name="Barry K."/>
            <person name="Miller A.N."/>
            <person name="Grigoriev I.V."/>
            <person name="Debuchy R."/>
            <person name="Gladieux P."/>
            <person name="Thoren M.H."/>
            <person name="Johannesson H."/>
        </authorList>
    </citation>
    <scope>NUCLEOTIDE SEQUENCE</scope>
    <source>
        <strain evidence="4">CBS 532.94</strain>
    </source>
</reference>
<dbReference type="GO" id="GO:0006357">
    <property type="term" value="P:regulation of transcription by RNA polymerase II"/>
    <property type="evidence" value="ECO:0007669"/>
    <property type="project" value="InterPro"/>
</dbReference>
<dbReference type="InterPro" id="IPR036915">
    <property type="entry name" value="Cyclin-like_sf"/>
</dbReference>
<proteinExistence type="predicted"/>
<feature type="compositionally biased region" description="Basic residues" evidence="2">
    <location>
        <begin position="419"/>
        <end position="441"/>
    </location>
</feature>
<gene>
    <name evidence="4" type="ORF">C8A03DRAFT_19389</name>
</gene>
<accession>A0AAN7C1X9</accession>
<comment type="caution">
    <text evidence="4">The sequence shown here is derived from an EMBL/GenBank/DDBJ whole genome shotgun (WGS) entry which is preliminary data.</text>
</comment>
<sequence length="441" mass="50631">MAPQPAQPPDGNKQTPNDNNPVGPPSGLSAIPALYNSEQGIRQSMKHIGYDEAREDGYRLKGIQLIDSVRQSLQLPVKTFDTAAIYYHKFRLRFPSNEYNYEDVALAALFVACKAEDTIKKSKEILCAAYNLRQPHDHKTPDDKIFEAPSRFTIGLERHILETIGFDFRVQYPQKLLVKMVRRMFPREDNESREEGKKFLQVAYNMSIDLYKTFAPVKQTSFTIVLAILELTALLMNTNSARTKEFHKAAAWHSERTCVLETVLDLLDLYTRFPKSTKVGVRFDLRKLMDIKIDMNNLVAKEKYSRYHGWCDRCAPDILDTRSVTPGSATSPATNPSLPGNSSVKRKRPASEGTQRFVFNANEARKEKELVTSYFNDEYEEHEVEIEELIREPEPRHPGRSSHSNRGHGHNHADYGWTSHHRSSRHGHHSDRHQSRRGYGY</sequence>
<dbReference type="InterPro" id="IPR006671">
    <property type="entry name" value="Cyclin_N"/>
</dbReference>
<dbReference type="AlphaFoldDB" id="A0AAN7C1X9"/>
<feature type="compositionally biased region" description="Polar residues" evidence="2">
    <location>
        <begin position="322"/>
        <end position="343"/>
    </location>
</feature>
<feature type="region of interest" description="Disordered" evidence="2">
    <location>
        <begin position="1"/>
        <end position="29"/>
    </location>
</feature>
<reference evidence="4" key="1">
    <citation type="journal article" date="2023" name="Mol. Phylogenet. Evol.">
        <title>Genome-scale phylogeny and comparative genomics of the fungal order Sordariales.</title>
        <authorList>
            <person name="Hensen N."/>
            <person name="Bonometti L."/>
            <person name="Westerberg I."/>
            <person name="Brannstrom I.O."/>
            <person name="Guillou S."/>
            <person name="Cros-Aarteil S."/>
            <person name="Calhoun S."/>
            <person name="Haridas S."/>
            <person name="Kuo A."/>
            <person name="Mondo S."/>
            <person name="Pangilinan J."/>
            <person name="Riley R."/>
            <person name="LaButti K."/>
            <person name="Andreopoulos B."/>
            <person name="Lipzen A."/>
            <person name="Chen C."/>
            <person name="Yan M."/>
            <person name="Daum C."/>
            <person name="Ng V."/>
            <person name="Clum A."/>
            <person name="Steindorff A."/>
            <person name="Ohm R.A."/>
            <person name="Martin F."/>
            <person name="Silar P."/>
            <person name="Natvig D.O."/>
            <person name="Lalanne C."/>
            <person name="Gautier V."/>
            <person name="Ament-Velasquez S.L."/>
            <person name="Kruys A."/>
            <person name="Hutchinson M.I."/>
            <person name="Powell A.J."/>
            <person name="Barry K."/>
            <person name="Miller A.N."/>
            <person name="Grigoriev I.V."/>
            <person name="Debuchy R."/>
            <person name="Gladieux P."/>
            <person name="Hiltunen Thoren M."/>
            <person name="Johannesson H."/>
        </authorList>
    </citation>
    <scope>NUCLEOTIDE SEQUENCE</scope>
    <source>
        <strain evidence="4">CBS 532.94</strain>
    </source>
</reference>
<feature type="region of interest" description="Disordered" evidence="2">
    <location>
        <begin position="322"/>
        <end position="360"/>
    </location>
</feature>
<dbReference type="CDD" id="cd20546">
    <property type="entry name" value="CYCLIN_SpCG1C_ScCTK2-like_rpt2"/>
    <property type="match status" value="1"/>
</dbReference>
<evidence type="ECO:0000256" key="2">
    <source>
        <dbReference type="SAM" id="MobiDB-lite"/>
    </source>
</evidence>
<evidence type="ECO:0000313" key="5">
    <source>
        <dbReference type="Proteomes" id="UP001303760"/>
    </source>
</evidence>
<evidence type="ECO:0000256" key="1">
    <source>
        <dbReference type="ARBA" id="ARBA00014912"/>
    </source>
</evidence>
<dbReference type="InterPro" id="IPR043198">
    <property type="entry name" value="Cyclin/Ssn8"/>
</dbReference>
<keyword evidence="5" id="KW-1185">Reference proteome</keyword>
<dbReference type="Gene3D" id="1.10.472.10">
    <property type="entry name" value="Cyclin-like"/>
    <property type="match status" value="2"/>
</dbReference>